<dbReference type="PANTHER" id="PTHR31790:SF584">
    <property type="entry name" value="F-BOX PROTEIN CPR30-LIKE"/>
    <property type="match status" value="1"/>
</dbReference>
<dbReference type="PROSITE" id="PS50181">
    <property type="entry name" value="FBOX"/>
    <property type="match status" value="1"/>
</dbReference>
<dbReference type="AlphaFoldDB" id="A0A022QW14"/>
<evidence type="ECO:0000259" key="1">
    <source>
        <dbReference type="PROSITE" id="PS50181"/>
    </source>
</evidence>
<name>A0A022QW14_ERYGU</name>
<dbReference type="InterPro" id="IPR036047">
    <property type="entry name" value="F-box-like_dom_sf"/>
</dbReference>
<keyword evidence="3" id="KW-1185">Reference proteome</keyword>
<dbReference type="InterPro" id="IPR001810">
    <property type="entry name" value="F-box_dom"/>
</dbReference>
<accession>A0A022QW14</accession>
<dbReference type="PANTHER" id="PTHR31790">
    <property type="entry name" value="OS02G0783600 PROTEIN"/>
    <property type="match status" value="1"/>
</dbReference>
<dbReference type="Pfam" id="PF00646">
    <property type="entry name" value="F-box"/>
    <property type="match status" value="1"/>
</dbReference>
<evidence type="ECO:0000313" key="2">
    <source>
        <dbReference type="EMBL" id="EYU31483.1"/>
    </source>
</evidence>
<dbReference type="Gene3D" id="1.20.1280.50">
    <property type="match status" value="1"/>
</dbReference>
<sequence length="253" mass="28970">MIQQLHVDVLEEILSKLHVKDLLRFKSVSKKWNSIISTQYFINLHLKKSISSASRHLILVRDDIKVELTWPEEAIIYFLGISSDGIICHIINYNARTTICMLNPATRVSKTVNVNNKINNIISWFGRESSDDDVYKVVLGVMAHEHQLAFDFYEHGTLFNGIVHWLVTRADTVMDLDHTSSSVMFTYNLGRKCVGEIIPTPVNPQKRGIIGVIDGCMSVVCEDCSREIYEVWVMKEYGIKESWTKLMNIPEPP</sequence>
<gene>
    <name evidence="2" type="ORF">MIMGU_mgv1a023525mg</name>
</gene>
<evidence type="ECO:0000313" key="3">
    <source>
        <dbReference type="Proteomes" id="UP000030748"/>
    </source>
</evidence>
<dbReference type="EMBL" id="KI630969">
    <property type="protein sequence ID" value="EYU31483.1"/>
    <property type="molecule type" value="Genomic_DNA"/>
</dbReference>
<reference evidence="2 3" key="1">
    <citation type="journal article" date="2013" name="Proc. Natl. Acad. Sci. U.S.A.">
        <title>Fine-scale variation in meiotic recombination in Mimulus inferred from population shotgun sequencing.</title>
        <authorList>
            <person name="Hellsten U."/>
            <person name="Wright K.M."/>
            <person name="Jenkins J."/>
            <person name="Shu S."/>
            <person name="Yuan Y."/>
            <person name="Wessler S.R."/>
            <person name="Schmutz J."/>
            <person name="Willis J.H."/>
            <person name="Rokhsar D.S."/>
        </authorList>
    </citation>
    <scope>NUCLEOTIDE SEQUENCE [LARGE SCALE GENOMIC DNA]</scope>
    <source>
        <strain evidence="3">cv. DUN x IM62</strain>
    </source>
</reference>
<dbReference type="CDD" id="cd22157">
    <property type="entry name" value="F-box_AtFBW1-like"/>
    <property type="match status" value="1"/>
</dbReference>
<feature type="domain" description="F-box" evidence="1">
    <location>
        <begin position="1"/>
        <end position="44"/>
    </location>
</feature>
<dbReference type="InterPro" id="IPR052361">
    <property type="entry name" value="F-box_domain"/>
</dbReference>
<dbReference type="Proteomes" id="UP000030748">
    <property type="component" value="Unassembled WGS sequence"/>
</dbReference>
<feature type="non-terminal residue" evidence="2">
    <location>
        <position position="253"/>
    </location>
</feature>
<protein>
    <recommendedName>
        <fullName evidence="1">F-box domain-containing protein</fullName>
    </recommendedName>
</protein>
<dbReference type="SUPFAM" id="SSF81383">
    <property type="entry name" value="F-box domain"/>
    <property type="match status" value="1"/>
</dbReference>
<dbReference type="SMART" id="SM00256">
    <property type="entry name" value="FBOX"/>
    <property type="match status" value="1"/>
</dbReference>
<proteinExistence type="predicted"/>
<organism evidence="2 3">
    <name type="scientific">Erythranthe guttata</name>
    <name type="common">Yellow monkey flower</name>
    <name type="synonym">Mimulus guttatus</name>
    <dbReference type="NCBI Taxonomy" id="4155"/>
    <lineage>
        <taxon>Eukaryota</taxon>
        <taxon>Viridiplantae</taxon>
        <taxon>Streptophyta</taxon>
        <taxon>Embryophyta</taxon>
        <taxon>Tracheophyta</taxon>
        <taxon>Spermatophyta</taxon>
        <taxon>Magnoliopsida</taxon>
        <taxon>eudicotyledons</taxon>
        <taxon>Gunneridae</taxon>
        <taxon>Pentapetalae</taxon>
        <taxon>asterids</taxon>
        <taxon>lamiids</taxon>
        <taxon>Lamiales</taxon>
        <taxon>Phrymaceae</taxon>
        <taxon>Erythranthe</taxon>
    </lineage>
</organism>